<keyword evidence="3" id="KW-1185">Reference proteome</keyword>
<name>A0A6N9HAI7_9MICO</name>
<proteinExistence type="predicted"/>
<dbReference type="EMBL" id="WWEQ01000060">
    <property type="protein sequence ID" value="MYM20572.1"/>
    <property type="molecule type" value="Genomic_DNA"/>
</dbReference>
<evidence type="ECO:0000313" key="3">
    <source>
        <dbReference type="Proteomes" id="UP000469215"/>
    </source>
</evidence>
<dbReference type="InterPro" id="IPR029062">
    <property type="entry name" value="Class_I_gatase-like"/>
</dbReference>
<dbReference type="RefSeq" id="WP_160953985.1">
    <property type="nucleotide sequence ID" value="NZ_WWEQ01000060.1"/>
</dbReference>
<dbReference type="Pfam" id="PF00117">
    <property type="entry name" value="GATase"/>
    <property type="match status" value="1"/>
</dbReference>
<reference evidence="2 3" key="1">
    <citation type="submission" date="2020-01" db="EMBL/GenBank/DDBJ databases">
        <authorList>
            <person name="Deng T."/>
        </authorList>
    </citation>
    <scope>NUCLEOTIDE SEQUENCE [LARGE SCALE GENOMIC DNA]</scope>
    <source>
        <strain evidence="2 3">5221</strain>
    </source>
</reference>
<dbReference type="SUPFAM" id="SSF52317">
    <property type="entry name" value="Class I glutamine amidotransferase-like"/>
    <property type="match status" value="1"/>
</dbReference>
<dbReference type="PROSITE" id="PS51273">
    <property type="entry name" value="GATASE_TYPE_1"/>
    <property type="match status" value="1"/>
</dbReference>
<accession>A0A6N9HAI7</accession>
<dbReference type="PANTHER" id="PTHR42695:SF5">
    <property type="entry name" value="GLUTAMINE AMIDOTRANSFERASE YLR126C-RELATED"/>
    <property type="match status" value="1"/>
</dbReference>
<dbReference type="AlphaFoldDB" id="A0A6N9HAI7"/>
<evidence type="ECO:0000313" key="2">
    <source>
        <dbReference type="EMBL" id="MYM20572.1"/>
    </source>
</evidence>
<organism evidence="2 3">
    <name type="scientific">Brevibacterium rongguiense</name>
    <dbReference type="NCBI Taxonomy" id="2695267"/>
    <lineage>
        <taxon>Bacteria</taxon>
        <taxon>Bacillati</taxon>
        <taxon>Actinomycetota</taxon>
        <taxon>Actinomycetes</taxon>
        <taxon>Micrococcales</taxon>
        <taxon>Brevibacteriaceae</taxon>
        <taxon>Brevibacterium</taxon>
    </lineage>
</organism>
<dbReference type="GO" id="GO:0016740">
    <property type="term" value="F:transferase activity"/>
    <property type="evidence" value="ECO:0007669"/>
    <property type="project" value="UniProtKB-KW"/>
</dbReference>
<gene>
    <name evidence="2" type="ORF">GSY69_11520</name>
</gene>
<dbReference type="CDD" id="cd01741">
    <property type="entry name" value="GATase1_1"/>
    <property type="match status" value="1"/>
</dbReference>
<protein>
    <submittedName>
        <fullName evidence="2">Type 1 glutamine amidotransferase</fullName>
    </submittedName>
</protein>
<dbReference type="InterPro" id="IPR017926">
    <property type="entry name" value="GATASE"/>
</dbReference>
<dbReference type="Gene3D" id="3.40.50.880">
    <property type="match status" value="1"/>
</dbReference>
<dbReference type="GO" id="GO:0005829">
    <property type="term" value="C:cytosol"/>
    <property type="evidence" value="ECO:0007669"/>
    <property type="project" value="TreeGrafter"/>
</dbReference>
<sequence>MTANTALEDAAPGAPRIVVIQHEDGTDANRFGRWLAEAGARVRTVRPDRGEALPAPADFDALVVLGGAMGPRDDAAAPWLPAVRALLAASAAGAFPSFNICLGGELLAVAADGDCTHRAFPQVGLHTVRTTAQAAEDPVFGAAPAEFPTVLWHEEQIELPERAVLLVTGTDAPVQAFRVGPCAWGTQFHPEAGRELAAHWASKTNEHASMEDYAGRPAEAVVEEIAAAEGALETAQAPLARAFVRAVRRGLTAHPAR</sequence>
<keyword evidence="2" id="KW-0808">Transferase</keyword>
<dbReference type="InterPro" id="IPR044992">
    <property type="entry name" value="ChyE-like"/>
</dbReference>
<comment type="caution">
    <text evidence="2">The sequence shown here is derived from an EMBL/GenBank/DDBJ whole genome shotgun (WGS) entry which is preliminary data.</text>
</comment>
<evidence type="ECO:0000259" key="1">
    <source>
        <dbReference type="Pfam" id="PF00117"/>
    </source>
</evidence>
<feature type="domain" description="Glutamine amidotransferase" evidence="1">
    <location>
        <begin position="35"/>
        <end position="193"/>
    </location>
</feature>
<keyword evidence="2" id="KW-0315">Glutamine amidotransferase</keyword>
<dbReference type="PANTHER" id="PTHR42695">
    <property type="entry name" value="GLUTAMINE AMIDOTRANSFERASE YLR126C-RELATED"/>
    <property type="match status" value="1"/>
</dbReference>
<dbReference type="Proteomes" id="UP000469215">
    <property type="component" value="Unassembled WGS sequence"/>
</dbReference>